<sequence length="463" mass="52718">MDLATSALWVSIAICSITIAVTKIGRGRTTLDPTITKSLPPVVNGIALLAVLRTLFIHGIRATIGNLYTKFGSVFTINLFGSKITFLIGPEVSVHFFQGIESEISQEIGYGTDITTRNEQNRFCVDALKPSKLRSHVDPMLQELEGYFEKCGQEGVIDLKHELDQVLMLISGRCLLGKEIREKMLDKFYTLFHEVEDSLTFINLFFPYIPIPANRRRDRARIKLKEILSKIDALQKLIDSKYKDGRSITEDEVTGLMIGLVFAGEHTSSISSAWTGVYLLNDAKCLTAAVEEQKQIMKKFGRQIDYHVLLEMYTLHSSIKEALRLHPTAPMLLRKVRKHFTVRSKEGYEYEIPAGQTIVSPTVRNHRIPYIYKDPEVYDPERFGPEREEDKVGGKFSYTSFSGGRHACPGEAYGYIQIKVIWSYLLRNYELKLISPFPKEEWSKFALKPQGTVMVSYKRRQLA</sequence>
<dbReference type="OrthoDB" id="1055148at2759"/>
<reference evidence="8" key="3">
    <citation type="submission" date="2018-08" db="UniProtKB">
        <authorList>
            <consortium name="EnsemblPlants"/>
        </authorList>
    </citation>
    <scope>IDENTIFICATION</scope>
    <source>
        <strain evidence="8">cv. Bd21</strain>
    </source>
</reference>
<name>A0A0Q3IKA9_BRADI</name>
<dbReference type="InterPro" id="IPR036396">
    <property type="entry name" value="Cyt_P450_sf"/>
</dbReference>
<dbReference type="PROSITE" id="PS00086">
    <property type="entry name" value="CYTOCHROME_P450"/>
    <property type="match status" value="1"/>
</dbReference>
<organism evidence="7">
    <name type="scientific">Brachypodium distachyon</name>
    <name type="common">Purple false brome</name>
    <name type="synonym">Trachynia distachya</name>
    <dbReference type="NCBI Taxonomy" id="15368"/>
    <lineage>
        <taxon>Eukaryota</taxon>
        <taxon>Viridiplantae</taxon>
        <taxon>Streptophyta</taxon>
        <taxon>Embryophyta</taxon>
        <taxon>Tracheophyta</taxon>
        <taxon>Spermatophyta</taxon>
        <taxon>Magnoliopsida</taxon>
        <taxon>Liliopsida</taxon>
        <taxon>Poales</taxon>
        <taxon>Poaceae</taxon>
        <taxon>BOP clade</taxon>
        <taxon>Pooideae</taxon>
        <taxon>Stipodae</taxon>
        <taxon>Brachypodieae</taxon>
        <taxon>Brachypodium</taxon>
    </lineage>
</organism>
<keyword evidence="6" id="KW-0503">Monooxygenase</keyword>
<protein>
    <recommendedName>
        <fullName evidence="10">Cytochrome P450</fullName>
    </recommendedName>
</protein>
<dbReference type="CDD" id="cd11042">
    <property type="entry name" value="CYP51-like"/>
    <property type="match status" value="1"/>
</dbReference>
<comment type="similarity">
    <text evidence="1 6">Belongs to the cytochrome P450 family.</text>
</comment>
<dbReference type="PRINTS" id="PR00385">
    <property type="entry name" value="P450"/>
</dbReference>
<evidence type="ECO:0000313" key="7">
    <source>
        <dbReference type="EMBL" id="KQK06243.1"/>
    </source>
</evidence>
<dbReference type="PRINTS" id="PR00465">
    <property type="entry name" value="EP450IV"/>
</dbReference>
<reference evidence="7" key="2">
    <citation type="submission" date="2017-06" db="EMBL/GenBank/DDBJ databases">
        <title>WGS assembly of Brachypodium distachyon.</title>
        <authorList>
            <consortium name="The International Brachypodium Initiative"/>
            <person name="Lucas S."/>
            <person name="Harmon-Smith M."/>
            <person name="Lail K."/>
            <person name="Tice H."/>
            <person name="Grimwood J."/>
            <person name="Bruce D."/>
            <person name="Barry K."/>
            <person name="Shu S."/>
            <person name="Lindquist E."/>
            <person name="Wang M."/>
            <person name="Pitluck S."/>
            <person name="Vogel J.P."/>
            <person name="Garvin D.F."/>
            <person name="Mockler T.C."/>
            <person name="Schmutz J."/>
            <person name="Rokhsar D."/>
            <person name="Bevan M.W."/>
        </authorList>
    </citation>
    <scope>NUCLEOTIDE SEQUENCE</scope>
    <source>
        <strain evidence="7">Bd21</strain>
    </source>
</reference>
<evidence type="ECO:0000256" key="3">
    <source>
        <dbReference type="ARBA" id="ARBA00022723"/>
    </source>
</evidence>
<evidence type="ECO:0000313" key="9">
    <source>
        <dbReference type="Proteomes" id="UP000008810"/>
    </source>
</evidence>
<dbReference type="AlphaFoldDB" id="A0A0Q3IKA9"/>
<keyword evidence="4 5" id="KW-0408">Iron</keyword>
<dbReference type="Gene3D" id="1.10.630.10">
    <property type="entry name" value="Cytochrome P450"/>
    <property type="match status" value="1"/>
</dbReference>
<dbReference type="GO" id="GO:0016705">
    <property type="term" value="F:oxidoreductase activity, acting on paired donors, with incorporation or reduction of molecular oxygen"/>
    <property type="evidence" value="ECO:0007669"/>
    <property type="project" value="InterPro"/>
</dbReference>
<proteinExistence type="inferred from homology"/>
<evidence type="ECO:0000256" key="5">
    <source>
        <dbReference type="PIRSR" id="PIRSR602403-1"/>
    </source>
</evidence>
<accession>A0A0Q3IKA9</accession>
<evidence type="ECO:0000256" key="1">
    <source>
        <dbReference type="ARBA" id="ARBA00010617"/>
    </source>
</evidence>
<evidence type="ECO:0000256" key="4">
    <source>
        <dbReference type="ARBA" id="ARBA00023004"/>
    </source>
</evidence>
<dbReference type="GO" id="GO:0016491">
    <property type="term" value="F:oxidoreductase activity"/>
    <property type="evidence" value="ECO:0000318"/>
    <property type="project" value="GO_Central"/>
</dbReference>
<dbReference type="Pfam" id="PF00067">
    <property type="entry name" value="p450"/>
    <property type="match status" value="1"/>
</dbReference>
<dbReference type="STRING" id="15368.A0A0Q3IKA9"/>
<feature type="binding site" description="axial binding residue" evidence="5">
    <location>
        <position position="408"/>
    </location>
    <ligand>
        <name>heme</name>
        <dbReference type="ChEBI" id="CHEBI:30413"/>
    </ligand>
    <ligandPart>
        <name>Fe</name>
        <dbReference type="ChEBI" id="CHEBI:18248"/>
    </ligandPart>
</feature>
<keyword evidence="6" id="KW-0560">Oxidoreductase</keyword>
<evidence type="ECO:0000256" key="6">
    <source>
        <dbReference type="RuleBase" id="RU000461"/>
    </source>
</evidence>
<evidence type="ECO:0000256" key="2">
    <source>
        <dbReference type="ARBA" id="ARBA00022617"/>
    </source>
</evidence>
<dbReference type="EMBL" id="CM000881">
    <property type="protein sequence ID" value="KQK06243.1"/>
    <property type="molecule type" value="Genomic_DNA"/>
</dbReference>
<evidence type="ECO:0008006" key="10">
    <source>
        <dbReference type="Google" id="ProtNLM"/>
    </source>
</evidence>
<dbReference type="EnsemblPlants" id="KQK06243">
    <property type="protein sequence ID" value="KQK06243"/>
    <property type="gene ID" value="BRADI_2g25285v3"/>
</dbReference>
<keyword evidence="2 5" id="KW-0349">Heme</keyword>
<dbReference type="InterPro" id="IPR002403">
    <property type="entry name" value="Cyt_P450_E_grp-IV"/>
</dbReference>
<dbReference type="PANTHER" id="PTHR24304:SF2">
    <property type="entry name" value="24-HYDROXYCHOLESTEROL 7-ALPHA-HYDROXYLASE"/>
    <property type="match status" value="1"/>
</dbReference>
<dbReference type="GO" id="GO:0020037">
    <property type="term" value="F:heme binding"/>
    <property type="evidence" value="ECO:0007669"/>
    <property type="project" value="InterPro"/>
</dbReference>
<dbReference type="InterPro" id="IPR050529">
    <property type="entry name" value="CYP450_sterol_14alpha_dmase"/>
</dbReference>
<dbReference type="GO" id="GO:0004497">
    <property type="term" value="F:monooxygenase activity"/>
    <property type="evidence" value="ECO:0007669"/>
    <property type="project" value="UniProtKB-KW"/>
</dbReference>
<gene>
    <name evidence="7" type="ORF">BRADI_2g25285v3</name>
</gene>
<comment type="cofactor">
    <cofactor evidence="5">
        <name>heme</name>
        <dbReference type="ChEBI" id="CHEBI:30413"/>
    </cofactor>
</comment>
<reference evidence="7 8" key="1">
    <citation type="journal article" date="2010" name="Nature">
        <title>Genome sequencing and analysis of the model grass Brachypodium distachyon.</title>
        <authorList>
            <consortium name="International Brachypodium Initiative"/>
        </authorList>
    </citation>
    <scope>NUCLEOTIDE SEQUENCE [LARGE SCALE GENOMIC DNA]</scope>
    <source>
        <strain evidence="7 8">Bd21</strain>
    </source>
</reference>
<dbReference type="Proteomes" id="UP000008810">
    <property type="component" value="Chromosome 2"/>
</dbReference>
<dbReference type="InterPro" id="IPR001128">
    <property type="entry name" value="Cyt_P450"/>
</dbReference>
<dbReference type="SUPFAM" id="SSF48264">
    <property type="entry name" value="Cytochrome P450"/>
    <property type="match status" value="1"/>
</dbReference>
<keyword evidence="9" id="KW-1185">Reference proteome</keyword>
<dbReference type="InParanoid" id="A0A0Q3IKA9"/>
<dbReference type="GO" id="GO:0016126">
    <property type="term" value="P:sterol biosynthetic process"/>
    <property type="evidence" value="ECO:0000318"/>
    <property type="project" value="GO_Central"/>
</dbReference>
<dbReference type="GO" id="GO:0005506">
    <property type="term" value="F:iron ion binding"/>
    <property type="evidence" value="ECO:0007669"/>
    <property type="project" value="InterPro"/>
</dbReference>
<evidence type="ECO:0000313" key="8">
    <source>
        <dbReference type="EnsemblPlants" id="KQK06243"/>
    </source>
</evidence>
<dbReference type="Gramene" id="KQK06243">
    <property type="protein sequence ID" value="KQK06243"/>
    <property type="gene ID" value="BRADI_2g25285v3"/>
</dbReference>
<dbReference type="PANTHER" id="PTHR24304">
    <property type="entry name" value="CYTOCHROME P450 FAMILY 7"/>
    <property type="match status" value="1"/>
</dbReference>
<keyword evidence="3 5" id="KW-0479">Metal-binding</keyword>
<dbReference type="InterPro" id="IPR017972">
    <property type="entry name" value="Cyt_P450_CS"/>
</dbReference>